<evidence type="ECO:0000256" key="3">
    <source>
        <dbReference type="ARBA" id="ARBA00022692"/>
    </source>
</evidence>
<evidence type="ECO:0000256" key="8">
    <source>
        <dbReference type="ARBA" id="ARBA00023098"/>
    </source>
</evidence>
<evidence type="ECO:0000313" key="13">
    <source>
        <dbReference type="Proteomes" id="UP000587527"/>
    </source>
</evidence>
<evidence type="ECO:0000313" key="12">
    <source>
        <dbReference type="EMBL" id="MBB5867008.1"/>
    </source>
</evidence>
<proteinExistence type="inferred from homology"/>
<keyword evidence="5 10" id="KW-1133">Transmembrane helix</keyword>
<keyword evidence="7" id="KW-0408">Iron</keyword>
<evidence type="ECO:0000256" key="4">
    <source>
        <dbReference type="ARBA" id="ARBA00022832"/>
    </source>
</evidence>
<comment type="caution">
    <text evidence="12">The sequence shown here is derived from an EMBL/GenBank/DDBJ whole genome shotgun (WGS) entry which is preliminary data.</text>
</comment>
<feature type="transmembrane region" description="Helical" evidence="10">
    <location>
        <begin position="200"/>
        <end position="219"/>
    </location>
</feature>
<dbReference type="Pfam" id="PF00487">
    <property type="entry name" value="FA_desaturase"/>
    <property type="match status" value="1"/>
</dbReference>
<dbReference type="GO" id="GO:0006631">
    <property type="term" value="P:fatty acid metabolic process"/>
    <property type="evidence" value="ECO:0007669"/>
    <property type="project" value="UniProtKB-KW"/>
</dbReference>
<dbReference type="CDD" id="cd03505">
    <property type="entry name" value="Delta9-FADS-like"/>
    <property type="match status" value="1"/>
</dbReference>
<dbReference type="RefSeq" id="WP_184831261.1">
    <property type="nucleotide sequence ID" value="NZ_JACHMN010000001.1"/>
</dbReference>
<accession>A0A841BI57</accession>
<dbReference type="EC" id="1.14.19.1" evidence="12"/>
<keyword evidence="9 10" id="KW-0472">Membrane</keyword>
<name>A0A841BI57_9ACTN</name>
<gene>
    <name evidence="12" type="ORF">F4553_000387</name>
</gene>
<dbReference type="AlphaFoldDB" id="A0A841BI57"/>
<dbReference type="InterPro" id="IPR005804">
    <property type="entry name" value="FA_desaturase_dom"/>
</dbReference>
<dbReference type="PANTHER" id="PTHR11351">
    <property type="entry name" value="ACYL-COA DESATURASE"/>
    <property type="match status" value="1"/>
</dbReference>
<keyword evidence="13" id="KW-1185">Reference proteome</keyword>
<evidence type="ECO:0000256" key="9">
    <source>
        <dbReference type="ARBA" id="ARBA00023136"/>
    </source>
</evidence>
<protein>
    <submittedName>
        <fullName evidence="12">Stearoyl-CoA desaturase (Delta-9 desaturase)</fullName>
        <ecNumber evidence="12">1.14.19.1</ecNumber>
    </submittedName>
</protein>
<evidence type="ECO:0000256" key="10">
    <source>
        <dbReference type="SAM" id="Phobius"/>
    </source>
</evidence>
<keyword evidence="4" id="KW-0276">Fatty acid metabolism</keyword>
<evidence type="ECO:0000259" key="11">
    <source>
        <dbReference type="Pfam" id="PF00487"/>
    </source>
</evidence>
<dbReference type="Proteomes" id="UP000587527">
    <property type="component" value="Unassembled WGS sequence"/>
</dbReference>
<dbReference type="PANTHER" id="PTHR11351:SF3">
    <property type="entry name" value="BLL4393 PROTEIN"/>
    <property type="match status" value="1"/>
</dbReference>
<organism evidence="12 13">
    <name type="scientific">Allocatelliglobosispora scoriae</name>
    <dbReference type="NCBI Taxonomy" id="643052"/>
    <lineage>
        <taxon>Bacteria</taxon>
        <taxon>Bacillati</taxon>
        <taxon>Actinomycetota</taxon>
        <taxon>Actinomycetes</taxon>
        <taxon>Micromonosporales</taxon>
        <taxon>Micromonosporaceae</taxon>
        <taxon>Allocatelliglobosispora</taxon>
    </lineage>
</organism>
<evidence type="ECO:0000256" key="1">
    <source>
        <dbReference type="ARBA" id="ARBA00004141"/>
    </source>
</evidence>
<dbReference type="EMBL" id="JACHMN010000001">
    <property type="protein sequence ID" value="MBB5867008.1"/>
    <property type="molecule type" value="Genomic_DNA"/>
</dbReference>
<reference evidence="12 13" key="1">
    <citation type="submission" date="2020-08" db="EMBL/GenBank/DDBJ databases">
        <title>Sequencing the genomes of 1000 actinobacteria strains.</title>
        <authorList>
            <person name="Klenk H.-P."/>
        </authorList>
    </citation>
    <scope>NUCLEOTIDE SEQUENCE [LARGE SCALE GENOMIC DNA]</scope>
    <source>
        <strain evidence="12 13">DSM 45362</strain>
    </source>
</reference>
<evidence type="ECO:0000256" key="6">
    <source>
        <dbReference type="ARBA" id="ARBA00023002"/>
    </source>
</evidence>
<sequence>MNAVTTMPDQLSGPKPLLDARQGGAAAVTMWLFVVLPFVALLAAIPLAWGWGLALVDILIAVGIYLLSGFGVTAGFHRYLTHGSFKANRALRIGLAVAGSLAVQGSPTQWVANHRRHHAFSDREGDPHSPWRYGTSVLAVLKGLGYAHIGWMLRRELSNRSRFAPDLLADRDMRVVGRLFGPLVAVSLLGPAVLGGLITWSWVGALTAFFWAGLVRMALLHHVTWAVNSVCHVFGERPFASKDKATNFWPLAIMSFGESWHNSHHADPTGARHGVLRGQIDPSARLIWVFEKLGWAHDVRWPNAQRLAAKRNAPAA</sequence>
<dbReference type="GO" id="GO:0004768">
    <property type="term" value="F:stearoyl-CoA 9-desaturase activity"/>
    <property type="evidence" value="ECO:0007669"/>
    <property type="project" value="UniProtKB-EC"/>
</dbReference>
<feature type="transmembrane region" description="Helical" evidence="10">
    <location>
        <begin position="51"/>
        <end position="72"/>
    </location>
</feature>
<dbReference type="PRINTS" id="PR00075">
    <property type="entry name" value="FACDDSATRASE"/>
</dbReference>
<evidence type="ECO:0000256" key="5">
    <source>
        <dbReference type="ARBA" id="ARBA00022989"/>
    </source>
</evidence>
<comment type="similarity">
    <text evidence="2">Belongs to the fatty acid desaturase type 2 family.</text>
</comment>
<feature type="domain" description="Fatty acid desaturase" evidence="11">
    <location>
        <begin position="61"/>
        <end position="269"/>
    </location>
</feature>
<keyword evidence="8" id="KW-0443">Lipid metabolism</keyword>
<feature type="transmembrane region" description="Helical" evidence="10">
    <location>
        <begin position="175"/>
        <end position="194"/>
    </location>
</feature>
<comment type="subcellular location">
    <subcellularLocation>
        <location evidence="1">Membrane</location>
        <topology evidence="1">Multi-pass membrane protein</topology>
    </subcellularLocation>
</comment>
<evidence type="ECO:0000256" key="7">
    <source>
        <dbReference type="ARBA" id="ARBA00023004"/>
    </source>
</evidence>
<feature type="transmembrane region" description="Helical" evidence="10">
    <location>
        <begin position="131"/>
        <end position="154"/>
    </location>
</feature>
<dbReference type="InterPro" id="IPR015876">
    <property type="entry name" value="Acyl-CoA_DS"/>
</dbReference>
<evidence type="ECO:0000256" key="2">
    <source>
        <dbReference type="ARBA" id="ARBA00008749"/>
    </source>
</evidence>
<feature type="transmembrane region" description="Helical" evidence="10">
    <location>
        <begin position="25"/>
        <end position="45"/>
    </location>
</feature>
<keyword evidence="3 10" id="KW-0812">Transmembrane</keyword>
<keyword evidence="6 12" id="KW-0560">Oxidoreductase</keyword>
<dbReference type="GO" id="GO:0016020">
    <property type="term" value="C:membrane"/>
    <property type="evidence" value="ECO:0007669"/>
    <property type="project" value="UniProtKB-SubCell"/>
</dbReference>
<feature type="transmembrane region" description="Helical" evidence="10">
    <location>
        <begin position="93"/>
        <end position="111"/>
    </location>
</feature>